<protein>
    <submittedName>
        <fullName evidence="1">Uncharacterized protein</fullName>
    </submittedName>
</protein>
<sequence>MFREICGHFELYLRVSLPIHHQDHILFSLYYNQIQVLFHLLVQVMPTPSVPFGCCSSQRQISAGELAPISPRPMVKKSSPSKRLFKSKWSNDETTEFILRAKLKLFFSSIKCKFVISICLRYNFNFMNTLKSNK</sequence>
<proteinExistence type="predicted"/>
<evidence type="ECO:0000313" key="2">
    <source>
        <dbReference type="Proteomes" id="UP000276133"/>
    </source>
</evidence>
<comment type="caution">
    <text evidence="1">The sequence shown here is derived from an EMBL/GenBank/DDBJ whole genome shotgun (WGS) entry which is preliminary data.</text>
</comment>
<dbReference type="EMBL" id="REGN01002954">
    <property type="protein sequence ID" value="RNA25264.1"/>
    <property type="molecule type" value="Genomic_DNA"/>
</dbReference>
<reference evidence="1 2" key="1">
    <citation type="journal article" date="2018" name="Sci. Rep.">
        <title>Genomic signatures of local adaptation to the degree of environmental predictability in rotifers.</title>
        <authorList>
            <person name="Franch-Gras L."/>
            <person name="Hahn C."/>
            <person name="Garcia-Roger E.M."/>
            <person name="Carmona M.J."/>
            <person name="Serra M."/>
            <person name="Gomez A."/>
        </authorList>
    </citation>
    <scope>NUCLEOTIDE SEQUENCE [LARGE SCALE GENOMIC DNA]</scope>
    <source>
        <strain evidence="1">HYR1</strain>
    </source>
</reference>
<dbReference type="AlphaFoldDB" id="A0A3M7RP00"/>
<name>A0A3M7RP00_BRAPC</name>
<organism evidence="1 2">
    <name type="scientific">Brachionus plicatilis</name>
    <name type="common">Marine rotifer</name>
    <name type="synonym">Brachionus muelleri</name>
    <dbReference type="NCBI Taxonomy" id="10195"/>
    <lineage>
        <taxon>Eukaryota</taxon>
        <taxon>Metazoa</taxon>
        <taxon>Spiralia</taxon>
        <taxon>Gnathifera</taxon>
        <taxon>Rotifera</taxon>
        <taxon>Eurotatoria</taxon>
        <taxon>Monogononta</taxon>
        <taxon>Pseudotrocha</taxon>
        <taxon>Ploima</taxon>
        <taxon>Brachionidae</taxon>
        <taxon>Brachionus</taxon>
    </lineage>
</organism>
<evidence type="ECO:0000313" key="1">
    <source>
        <dbReference type="EMBL" id="RNA25264.1"/>
    </source>
</evidence>
<keyword evidence="2" id="KW-1185">Reference proteome</keyword>
<accession>A0A3M7RP00</accession>
<dbReference type="Proteomes" id="UP000276133">
    <property type="component" value="Unassembled WGS sequence"/>
</dbReference>
<gene>
    <name evidence="1" type="ORF">BpHYR1_003183</name>
</gene>